<feature type="compositionally biased region" description="Basic and acidic residues" evidence="1">
    <location>
        <begin position="94"/>
        <end position="120"/>
    </location>
</feature>
<evidence type="ECO:0000256" key="1">
    <source>
        <dbReference type="SAM" id="MobiDB-lite"/>
    </source>
</evidence>
<feature type="region of interest" description="Disordered" evidence="1">
    <location>
        <begin position="298"/>
        <end position="365"/>
    </location>
</feature>
<feature type="compositionally biased region" description="Low complexity" evidence="1">
    <location>
        <begin position="82"/>
        <end position="93"/>
    </location>
</feature>
<feature type="region of interest" description="Disordered" evidence="1">
    <location>
        <begin position="388"/>
        <end position="413"/>
    </location>
</feature>
<dbReference type="Proteomes" id="UP000310200">
    <property type="component" value="Unassembled WGS sequence"/>
</dbReference>
<comment type="caution">
    <text evidence="2">The sequence shown here is derived from an EMBL/GenBank/DDBJ whole genome shotgun (WGS) entry which is preliminary data.</text>
</comment>
<protein>
    <submittedName>
        <fullName evidence="2">Uncharacterized protein</fullName>
    </submittedName>
</protein>
<feature type="compositionally biased region" description="Basic and acidic residues" evidence="1">
    <location>
        <begin position="332"/>
        <end position="348"/>
    </location>
</feature>
<gene>
    <name evidence="2" type="ORF">DBV15_05744</name>
</gene>
<feature type="region of interest" description="Disordered" evidence="1">
    <location>
        <begin position="58"/>
        <end position="150"/>
    </location>
</feature>
<reference evidence="2 3" key="1">
    <citation type="journal article" date="2019" name="Philos. Trans. R. Soc. Lond., B, Biol. Sci.">
        <title>Ant behaviour and brain gene expression of defending hosts depend on the ecological success of the intruding social parasite.</title>
        <authorList>
            <person name="Kaur R."/>
            <person name="Stoldt M."/>
            <person name="Jongepier E."/>
            <person name="Feldmeyer B."/>
            <person name="Menzel F."/>
            <person name="Bornberg-Bauer E."/>
            <person name="Foitzik S."/>
        </authorList>
    </citation>
    <scope>NUCLEOTIDE SEQUENCE [LARGE SCALE GENOMIC DNA]</scope>
    <source>
        <tissue evidence="2">Whole body</tissue>
    </source>
</reference>
<accession>A0A4S2KF66</accession>
<feature type="compositionally biased region" description="Basic and acidic residues" evidence="1">
    <location>
        <begin position="127"/>
        <end position="150"/>
    </location>
</feature>
<keyword evidence="3" id="KW-1185">Reference proteome</keyword>
<organism evidence="2 3">
    <name type="scientific">Temnothorax longispinosus</name>
    <dbReference type="NCBI Taxonomy" id="300112"/>
    <lineage>
        <taxon>Eukaryota</taxon>
        <taxon>Metazoa</taxon>
        <taxon>Ecdysozoa</taxon>
        <taxon>Arthropoda</taxon>
        <taxon>Hexapoda</taxon>
        <taxon>Insecta</taxon>
        <taxon>Pterygota</taxon>
        <taxon>Neoptera</taxon>
        <taxon>Endopterygota</taxon>
        <taxon>Hymenoptera</taxon>
        <taxon>Apocrita</taxon>
        <taxon>Aculeata</taxon>
        <taxon>Formicoidea</taxon>
        <taxon>Formicidae</taxon>
        <taxon>Myrmicinae</taxon>
        <taxon>Temnothorax</taxon>
    </lineage>
</organism>
<proteinExistence type="predicted"/>
<evidence type="ECO:0000313" key="3">
    <source>
        <dbReference type="Proteomes" id="UP000310200"/>
    </source>
</evidence>
<dbReference type="AlphaFoldDB" id="A0A4S2KF66"/>
<dbReference type="EMBL" id="QBLH01002572">
    <property type="protein sequence ID" value="TGZ48035.1"/>
    <property type="molecule type" value="Genomic_DNA"/>
</dbReference>
<evidence type="ECO:0000313" key="2">
    <source>
        <dbReference type="EMBL" id="TGZ48035.1"/>
    </source>
</evidence>
<sequence length="413" mass="46829">MAIFRTSHVLFMLKRIRYKNARGKFICKIPKYEATLKVLANYARLVEAFVSLPKRKCPVTTRPTARTNRRDHVGGTEMIASRNGAENRGAAVGAREREGGSEKKRDEARDRWSKQKHDWFHPPGGYRRGDDLSENRERETETERKKERDKSAILLTSDCRSARVVSRAKKMSVLQSDGATLSQDTLSLVNEMALAFARTSIMITRNLSIDGVLQYEEATKKYNGLVGAALFGRVPRRGDDEAGEHDGREIRRASASCALSLYPGHFHRRRRCRRRRHLPPGARDRRWDFTEQQVLPARCLRPAPKTSQPSRVSDVRPRGGNCPEAMQPPHSSADRATSDPPKPRESFDSARVNASNASAIPVVRPGERRYRSSRCRYVKERKKLFSNAATRKTLQKVRNRGPRETWTGPAGVS</sequence>
<name>A0A4S2KF66_9HYME</name>